<dbReference type="InterPro" id="IPR028098">
    <property type="entry name" value="Glyco_trans_4-like_N"/>
</dbReference>
<sequence>MKIALITDGIYPYVMGGMQKHSYFLAKHFASNQVEVDLYHYKAITNKDLPTPFTEQELKYIDIIEIDYPEPKKFPGHYLYERYQYSERILKKFLANPLPDFVYAKGFAGWALLKKRKKLNIKVPIGVNFHGYEMFQKWPDFKTGMHLQILKAPVLYHMRKADKLFSYGGKISDIIKSKGFAKKIIQIPTGIGAEWLRDSNLIVNSNHIINFIFVGRAERRKGIIEINEVLNKLGNNVQYKFHFVGPIAEEFKINSENIIYHGSIFDAAKLKRIIDQMDILVCPSYSEGMPNVIMEGMARGCAIIATDVGAVKAMVNSENGWLIQGNIVDGLENAIRNAAELNQSDLHDKKLKSLKRVREYFTWEQVIRQTIIAISKIEDKSARTL</sequence>
<keyword evidence="2" id="KW-0808">Transferase</keyword>
<gene>
    <name evidence="2" type="ORF">GN138_05425</name>
</gene>
<protein>
    <submittedName>
        <fullName evidence="2">Glycosyltransferase</fullName>
    </submittedName>
</protein>
<dbReference type="AlphaFoldDB" id="A0A6L6U6K0"/>
<dbReference type="CDD" id="cd03801">
    <property type="entry name" value="GT4_PimA-like"/>
    <property type="match status" value="1"/>
</dbReference>
<keyword evidence="3" id="KW-1185">Reference proteome</keyword>
<dbReference type="RefSeq" id="WP_157362779.1">
    <property type="nucleotide sequence ID" value="NZ_WOWS01000002.1"/>
</dbReference>
<evidence type="ECO:0000313" key="2">
    <source>
        <dbReference type="EMBL" id="MUU77875.1"/>
    </source>
</evidence>
<feature type="domain" description="Glycosyltransferase subfamily 4-like N-terminal" evidence="1">
    <location>
        <begin position="15"/>
        <end position="191"/>
    </location>
</feature>
<organism evidence="2 3">
    <name type="scientific">Winogradskyella endarachnes</name>
    <dbReference type="NCBI Taxonomy" id="2681965"/>
    <lineage>
        <taxon>Bacteria</taxon>
        <taxon>Pseudomonadati</taxon>
        <taxon>Bacteroidota</taxon>
        <taxon>Flavobacteriia</taxon>
        <taxon>Flavobacteriales</taxon>
        <taxon>Flavobacteriaceae</taxon>
        <taxon>Winogradskyella</taxon>
    </lineage>
</organism>
<reference evidence="2 3" key="1">
    <citation type="submission" date="2019-12" db="EMBL/GenBank/DDBJ databases">
        <authorList>
            <person name="Li J."/>
        </authorList>
    </citation>
    <scope>NUCLEOTIDE SEQUENCE [LARGE SCALE GENOMIC DNA]</scope>
    <source>
        <strain evidence="2 3">HL2-2</strain>
    </source>
</reference>
<dbReference type="Proteomes" id="UP000478208">
    <property type="component" value="Unassembled WGS sequence"/>
</dbReference>
<name>A0A6L6U6K0_9FLAO</name>
<evidence type="ECO:0000259" key="1">
    <source>
        <dbReference type="Pfam" id="PF13439"/>
    </source>
</evidence>
<dbReference type="Pfam" id="PF13692">
    <property type="entry name" value="Glyco_trans_1_4"/>
    <property type="match status" value="1"/>
</dbReference>
<dbReference type="PANTHER" id="PTHR12526">
    <property type="entry name" value="GLYCOSYLTRANSFERASE"/>
    <property type="match status" value="1"/>
</dbReference>
<dbReference type="PANTHER" id="PTHR12526:SF630">
    <property type="entry name" value="GLYCOSYLTRANSFERASE"/>
    <property type="match status" value="1"/>
</dbReference>
<accession>A0A6L6U6K0</accession>
<proteinExistence type="predicted"/>
<comment type="caution">
    <text evidence="2">The sequence shown here is derived from an EMBL/GenBank/DDBJ whole genome shotgun (WGS) entry which is preliminary data.</text>
</comment>
<dbReference type="EMBL" id="WOWS01000002">
    <property type="protein sequence ID" value="MUU77875.1"/>
    <property type="molecule type" value="Genomic_DNA"/>
</dbReference>
<evidence type="ECO:0000313" key="3">
    <source>
        <dbReference type="Proteomes" id="UP000478208"/>
    </source>
</evidence>
<dbReference type="GO" id="GO:0016757">
    <property type="term" value="F:glycosyltransferase activity"/>
    <property type="evidence" value="ECO:0007669"/>
    <property type="project" value="UniProtKB-ARBA"/>
</dbReference>
<dbReference type="SUPFAM" id="SSF53756">
    <property type="entry name" value="UDP-Glycosyltransferase/glycogen phosphorylase"/>
    <property type="match status" value="1"/>
</dbReference>
<dbReference type="Pfam" id="PF13439">
    <property type="entry name" value="Glyco_transf_4"/>
    <property type="match status" value="1"/>
</dbReference>
<dbReference type="Gene3D" id="3.40.50.2000">
    <property type="entry name" value="Glycogen Phosphorylase B"/>
    <property type="match status" value="2"/>
</dbReference>